<dbReference type="EMBL" id="BMWW01000007">
    <property type="protein sequence ID" value="GGZ02058.1"/>
    <property type="molecule type" value="Genomic_DNA"/>
</dbReference>
<name>A0AA88C9R0_9BURK</name>
<proteinExistence type="predicted"/>
<protein>
    <submittedName>
        <fullName evidence="1">Uncharacterized protein</fullName>
    </submittedName>
</protein>
<dbReference type="Proteomes" id="UP000619512">
    <property type="component" value="Unassembled WGS sequence"/>
</dbReference>
<gene>
    <name evidence="1" type="ORF">GCM10007388_39780</name>
</gene>
<evidence type="ECO:0000313" key="1">
    <source>
        <dbReference type="EMBL" id="GGZ02058.1"/>
    </source>
</evidence>
<comment type="caution">
    <text evidence="1">The sequence shown here is derived from an EMBL/GenBank/DDBJ whole genome shotgun (WGS) entry which is preliminary data.</text>
</comment>
<reference evidence="1" key="2">
    <citation type="submission" date="2022-12" db="EMBL/GenBank/DDBJ databases">
        <authorList>
            <person name="Sun Q."/>
            <person name="Kim S."/>
        </authorList>
    </citation>
    <scope>NUCLEOTIDE SEQUENCE</scope>
    <source>
        <strain evidence="1">KCTC 12344</strain>
    </source>
</reference>
<accession>A0AA88C9R0</accession>
<sequence length="272" mass="29922">MTIDFGGRAVLKKIAVDAVMTVPAQNPYNSHPITRHKTMTASDLPFRATVSESCAWLEQQTGSPWTLARLLEHELTPYVWLDYDAAYPELFGEANGGYAAPIFFEGDIARLAAGSEDVLMTMTKDAYKIVARLPAPGFRRPLDALRFQKKDVERLAGKLKHAALPVKTPVAAESPFGIGKEEVLAAFASFVRMDLAKALDDAIGVFGDDGARVKASAKKSKRNAVWNPVTLALGLHDVYRTPLGPLKRAFATHDFLQAWRADWEQSLRLLGK</sequence>
<reference evidence="1" key="1">
    <citation type="journal article" date="2014" name="Int. J. Syst. Evol. Microbiol.">
        <title>Complete genome sequence of Corynebacterium casei LMG S-19264T (=DSM 44701T), isolated from a smear-ripened cheese.</title>
        <authorList>
            <consortium name="US DOE Joint Genome Institute (JGI-PGF)"/>
            <person name="Walter F."/>
            <person name="Albersmeier A."/>
            <person name="Kalinowski J."/>
            <person name="Ruckert C."/>
        </authorList>
    </citation>
    <scope>NUCLEOTIDE SEQUENCE</scope>
    <source>
        <strain evidence="1">KCTC 12344</strain>
    </source>
</reference>
<evidence type="ECO:0000313" key="2">
    <source>
        <dbReference type="Proteomes" id="UP000619512"/>
    </source>
</evidence>
<dbReference type="RefSeq" id="WP_307721909.1">
    <property type="nucleotide sequence ID" value="NZ_BMWW01000007.1"/>
</dbReference>
<dbReference type="AlphaFoldDB" id="A0AA88C9R0"/>
<organism evidence="1 2">
    <name type="scientific">Pseudoduganella plicata</name>
    <dbReference type="NCBI Taxonomy" id="321984"/>
    <lineage>
        <taxon>Bacteria</taxon>
        <taxon>Pseudomonadati</taxon>
        <taxon>Pseudomonadota</taxon>
        <taxon>Betaproteobacteria</taxon>
        <taxon>Burkholderiales</taxon>
        <taxon>Oxalobacteraceae</taxon>
        <taxon>Telluria group</taxon>
        <taxon>Pseudoduganella</taxon>
    </lineage>
</organism>